<dbReference type="PANTHER" id="PTHR36923:SF3">
    <property type="entry name" value="FERREDOXIN"/>
    <property type="match status" value="1"/>
</dbReference>
<dbReference type="GO" id="GO:0046872">
    <property type="term" value="F:metal ion binding"/>
    <property type="evidence" value="ECO:0007669"/>
    <property type="project" value="UniProtKB-KW"/>
</dbReference>
<comment type="caution">
    <text evidence="8">The sequence shown here is derived from an EMBL/GenBank/DDBJ whole genome shotgun (WGS) entry which is preliminary data.</text>
</comment>
<keyword evidence="3" id="KW-0479">Metal-binding</keyword>
<keyword evidence="6" id="KW-0411">Iron-sulfur</keyword>
<dbReference type="SUPFAM" id="SSF54862">
    <property type="entry name" value="4Fe-4S ferredoxins"/>
    <property type="match status" value="1"/>
</dbReference>
<evidence type="ECO:0000256" key="5">
    <source>
        <dbReference type="ARBA" id="ARBA00023004"/>
    </source>
</evidence>
<evidence type="ECO:0000256" key="2">
    <source>
        <dbReference type="ARBA" id="ARBA00022448"/>
    </source>
</evidence>
<sequence length="63" mass="6752">MRVDVDPQRCQGHVLCAATAPDLFALDEHGYAIAADRFVPDEQAVAAQTALATCPEQAIEIAR</sequence>
<keyword evidence="2" id="KW-0813">Transport</keyword>
<evidence type="ECO:0000256" key="3">
    <source>
        <dbReference type="ARBA" id="ARBA00022723"/>
    </source>
</evidence>
<evidence type="ECO:0000313" key="9">
    <source>
        <dbReference type="Proteomes" id="UP000239874"/>
    </source>
</evidence>
<comment type="cofactor">
    <cofactor evidence="1">
        <name>[3Fe-4S] cluster</name>
        <dbReference type="ChEBI" id="CHEBI:21137"/>
    </cofactor>
</comment>
<evidence type="ECO:0000256" key="1">
    <source>
        <dbReference type="ARBA" id="ARBA00001927"/>
    </source>
</evidence>
<reference evidence="8 9" key="1">
    <citation type="submission" date="2018-02" db="EMBL/GenBank/DDBJ databases">
        <title>8 Nocardia nova and 1 Nocardia cyriacigeorgica strain used for evolution to TMP-SMX.</title>
        <authorList>
            <person name="Mehta H."/>
            <person name="Weng J."/>
            <person name="Shamoo Y."/>
        </authorList>
    </citation>
    <scope>NUCLEOTIDE SEQUENCE [LARGE SCALE GENOMIC DNA]</scope>
    <source>
        <strain evidence="8 9">MDA3139</strain>
    </source>
</reference>
<gene>
    <name evidence="8" type="ORF">C5E45_19275</name>
</gene>
<name>A0A2S6AN92_9NOCA</name>
<dbReference type="GO" id="GO:0051538">
    <property type="term" value="F:3 iron, 4 sulfur cluster binding"/>
    <property type="evidence" value="ECO:0007669"/>
    <property type="project" value="UniProtKB-KW"/>
</dbReference>
<proteinExistence type="predicted"/>
<evidence type="ECO:0000256" key="7">
    <source>
        <dbReference type="ARBA" id="ARBA00023291"/>
    </source>
</evidence>
<evidence type="ECO:0000313" key="8">
    <source>
        <dbReference type="EMBL" id="PPJ36682.1"/>
    </source>
</evidence>
<dbReference type="Gene3D" id="3.30.70.20">
    <property type="match status" value="1"/>
</dbReference>
<dbReference type="EMBL" id="PSZC01000013">
    <property type="protein sequence ID" value="PPJ36682.1"/>
    <property type="molecule type" value="Genomic_DNA"/>
</dbReference>
<dbReference type="AlphaFoldDB" id="A0A2S6AN92"/>
<dbReference type="PANTHER" id="PTHR36923">
    <property type="entry name" value="FERREDOXIN"/>
    <property type="match status" value="1"/>
</dbReference>
<dbReference type="RefSeq" id="WP_104380118.1">
    <property type="nucleotide sequence ID" value="NZ_PSZC01000013.1"/>
</dbReference>
<dbReference type="Proteomes" id="UP000239874">
    <property type="component" value="Unassembled WGS sequence"/>
</dbReference>
<accession>A0A2S6AN92</accession>
<evidence type="ECO:0000256" key="6">
    <source>
        <dbReference type="ARBA" id="ARBA00023014"/>
    </source>
</evidence>
<keyword evidence="4" id="KW-0249">Electron transport</keyword>
<dbReference type="InterPro" id="IPR051269">
    <property type="entry name" value="Fe-S_cluster_ET"/>
</dbReference>
<keyword evidence="5" id="KW-0408">Iron</keyword>
<evidence type="ECO:0000256" key="4">
    <source>
        <dbReference type="ARBA" id="ARBA00022982"/>
    </source>
</evidence>
<keyword evidence="7" id="KW-0003">3Fe-4S</keyword>
<organism evidence="8 9">
    <name type="scientific">Nocardia nova</name>
    <dbReference type="NCBI Taxonomy" id="37330"/>
    <lineage>
        <taxon>Bacteria</taxon>
        <taxon>Bacillati</taxon>
        <taxon>Actinomycetota</taxon>
        <taxon>Actinomycetes</taxon>
        <taxon>Mycobacteriales</taxon>
        <taxon>Nocardiaceae</taxon>
        <taxon>Nocardia</taxon>
    </lineage>
</organism>
<dbReference type="Pfam" id="PF13459">
    <property type="entry name" value="Fer4_15"/>
    <property type="match status" value="1"/>
</dbReference>
<protein>
    <submittedName>
        <fullName evidence="8">Ferredoxin</fullName>
    </submittedName>
</protein>